<organism evidence="1 2">
    <name type="scientific">Atopostipes suicloacalis DSM 15692</name>
    <dbReference type="NCBI Taxonomy" id="1121025"/>
    <lineage>
        <taxon>Bacteria</taxon>
        <taxon>Bacillati</taxon>
        <taxon>Bacillota</taxon>
        <taxon>Bacilli</taxon>
        <taxon>Lactobacillales</taxon>
        <taxon>Carnobacteriaceae</taxon>
        <taxon>Atopostipes</taxon>
    </lineage>
</organism>
<protein>
    <submittedName>
        <fullName evidence="1">TIGR02678 family protein</fullName>
    </submittedName>
</protein>
<reference evidence="1 2" key="1">
    <citation type="submission" date="2016-11" db="EMBL/GenBank/DDBJ databases">
        <authorList>
            <person name="Jaros S."/>
            <person name="Januszkiewicz K."/>
            <person name="Wedrychowicz H."/>
        </authorList>
    </citation>
    <scope>NUCLEOTIDE SEQUENCE [LARGE SCALE GENOMIC DNA]</scope>
    <source>
        <strain evidence="1 2">DSM 15692</strain>
    </source>
</reference>
<dbReference type="OrthoDB" id="1654131at2"/>
<name>A0A1M4XHJ0_9LACT</name>
<sequence length="387" mass="46550">MLETGFELEQQEALALLFENFWIIREQDPANYQLIRENEKALRRYISEKFGFSLIIHKDFIKLEKVPFQPRNWMGIQEFQNPRDYAIFCCGLAYLERRSVDDQFLLSEFATALEELYSGLIPLDWTNYQHRQSLVRAMKKLIEFECIHEVDSTAGGLEQFAYSEDQEVLYQATVLSRYFMRNHMRSLKECTKIEDILQMEWEENQENARQKRTYRKLMFEPVMYREDEEDLDFDYIRRYRNRVREDFETHTPFELQVSKNAAMLTLPEQSQLYQVFPDRKGITLVSLHVQAYIRQNQTNYSKNAFGEIQFTRPQFEQMIEQVKEDYHQGWSVEYREKSSLNKITEDVLNHFIEWSFAKIEEGTKLIILLPAVGRMMGEYPNDFERED</sequence>
<dbReference type="Proteomes" id="UP000184128">
    <property type="component" value="Unassembled WGS sequence"/>
</dbReference>
<accession>A0A1M4XHJ0</accession>
<gene>
    <name evidence="1" type="ORF">SAMN02745249_01448</name>
</gene>
<dbReference type="InterPro" id="IPR013494">
    <property type="entry name" value="CHP02678"/>
</dbReference>
<evidence type="ECO:0000313" key="2">
    <source>
        <dbReference type="Proteomes" id="UP000184128"/>
    </source>
</evidence>
<dbReference type="STRING" id="1121025.SAMN02745249_01448"/>
<dbReference type="Pfam" id="PF09661">
    <property type="entry name" value="DUF2398"/>
    <property type="match status" value="1"/>
</dbReference>
<evidence type="ECO:0000313" key="1">
    <source>
        <dbReference type="EMBL" id="SHE92870.1"/>
    </source>
</evidence>
<dbReference type="RefSeq" id="WP_073298194.1">
    <property type="nucleotide sequence ID" value="NZ_FQUF01000021.1"/>
</dbReference>
<dbReference type="EMBL" id="FQUF01000021">
    <property type="protein sequence ID" value="SHE92870.1"/>
    <property type="molecule type" value="Genomic_DNA"/>
</dbReference>
<dbReference type="NCBIfam" id="TIGR02678">
    <property type="entry name" value="TIGR02678 family protein"/>
    <property type="match status" value="1"/>
</dbReference>
<proteinExistence type="predicted"/>
<keyword evidence="2" id="KW-1185">Reference proteome</keyword>
<dbReference type="AlphaFoldDB" id="A0A1M4XHJ0"/>